<evidence type="ECO:0000256" key="1">
    <source>
        <dbReference type="SAM" id="Phobius"/>
    </source>
</evidence>
<dbReference type="Proteomes" id="UP000000814">
    <property type="component" value="Chromosome"/>
</dbReference>
<dbReference type="HOGENOM" id="CLU_173268_0_0_9"/>
<dbReference type="EMBL" id="AE001437">
    <property type="protein sequence ID" value="AAK78541.1"/>
    <property type="molecule type" value="Genomic_DNA"/>
</dbReference>
<protein>
    <submittedName>
        <fullName evidence="2">Predicted membrane protein</fullName>
    </submittedName>
</protein>
<proteinExistence type="predicted"/>
<dbReference type="eggNOG" id="ENOG5032SQE">
    <property type="taxonomic scope" value="Bacteria"/>
</dbReference>
<evidence type="ECO:0000313" key="2">
    <source>
        <dbReference type="EMBL" id="AAK78541.1"/>
    </source>
</evidence>
<gene>
    <name evidence="2" type="ordered locus">CA_C0562</name>
</gene>
<reference evidence="2 3" key="1">
    <citation type="journal article" date="2001" name="J. Bacteriol.">
        <title>Genome sequence and comparative analysis of the solvent-producing bacterium Clostridium acetobutylicum.</title>
        <authorList>
            <person name="Nolling J."/>
            <person name="Breton G."/>
            <person name="Omelchenko M.V."/>
            <person name="Makarova K.S."/>
            <person name="Zeng Q."/>
            <person name="Gibson R."/>
            <person name="Lee H.M."/>
            <person name="Dubois J."/>
            <person name="Qiu D."/>
            <person name="Hitti J."/>
            <person name="Wolf Y.I."/>
            <person name="Tatusov R.L."/>
            <person name="Sabathe F."/>
            <person name="Doucette-Stamm L."/>
            <person name="Soucaille P."/>
            <person name="Daly M.J."/>
            <person name="Bennett G.N."/>
            <person name="Koonin E.V."/>
            <person name="Smith D.R."/>
        </authorList>
    </citation>
    <scope>NUCLEOTIDE SEQUENCE [LARGE SCALE GENOMIC DNA]</scope>
    <source>
        <strain evidence="3">ATCC 824 / DSM 792 / JCM 1419 / LMG 5710 / VKM B-1787</strain>
    </source>
</reference>
<feature type="transmembrane region" description="Helical" evidence="1">
    <location>
        <begin position="32"/>
        <end position="58"/>
    </location>
</feature>
<name>Q97LJ8_CLOAB</name>
<evidence type="ECO:0000313" key="3">
    <source>
        <dbReference type="Proteomes" id="UP000000814"/>
    </source>
</evidence>
<organism evidence="2 3">
    <name type="scientific">Clostridium acetobutylicum (strain ATCC 824 / DSM 792 / JCM 1419 / IAM 19013 / LMG 5710 / NBRC 13948 / NRRL B-527 / VKM B-1787 / 2291 / W)</name>
    <dbReference type="NCBI Taxonomy" id="272562"/>
    <lineage>
        <taxon>Bacteria</taxon>
        <taxon>Bacillati</taxon>
        <taxon>Bacillota</taxon>
        <taxon>Clostridia</taxon>
        <taxon>Eubacteriales</taxon>
        <taxon>Clostridiaceae</taxon>
        <taxon>Clostridium</taxon>
    </lineage>
</organism>
<dbReference type="OrthoDB" id="1707123at2"/>
<dbReference type="AlphaFoldDB" id="Q97LJ8"/>
<keyword evidence="1" id="KW-1133">Transmembrane helix</keyword>
<dbReference type="PIR" id="B96969">
    <property type="entry name" value="B96969"/>
</dbReference>
<feature type="transmembrane region" description="Helical" evidence="1">
    <location>
        <begin position="70"/>
        <end position="91"/>
    </location>
</feature>
<sequence length="99" mass="11647">MHQRRVGTLTFGFLLIIFGILYFCVNFFNFPFYYIVVHLWPFVLILLGGEILFCNHLASKNNIPLKYDVISFVLIFVMLFFCYGINILITVQKHIHIAI</sequence>
<keyword evidence="1" id="KW-0812">Transmembrane</keyword>
<feature type="transmembrane region" description="Helical" evidence="1">
    <location>
        <begin position="6"/>
        <end position="25"/>
    </location>
</feature>
<accession>Q97LJ8</accession>
<keyword evidence="1" id="KW-0472">Membrane</keyword>
<dbReference type="STRING" id="272562.CA_C0562"/>
<keyword evidence="3" id="KW-1185">Reference proteome</keyword>
<dbReference type="KEGG" id="cac:CA_C0562"/>